<sequence>MKRVCNRPIQLDAATLCYEVVHPYYFEQLSHLEMGERLDVNDIEDESQSNFRLYRTEGRYFENVYAIRLDNGTRDIEFGHLKFNLARGDEQSNTHTNGLRKVWLSLNNETLYSKDIFFLTYIEQRLGLEFHNVTSLDLCLDTPFSVSPLVKAYLHNKDVTAILNGKRIIDRDEDRPEITYTNSGSLNKQDKYKTVNIKQRNAIKDKSKGITVLTYDKTAEISNASDKQYILDYYGNPKRLYRTEVHLNAEDIKNYVERIGIQYTPLILFDEAILEGMFFHYLGSVIRFQSRKMDASWEHLLGRS</sequence>
<evidence type="ECO:0000313" key="2">
    <source>
        <dbReference type="Proteomes" id="UP000184130"/>
    </source>
</evidence>
<name>A0A1M6TGV3_XYLRU</name>
<dbReference type="Proteomes" id="UP000184130">
    <property type="component" value="Unassembled WGS sequence"/>
</dbReference>
<evidence type="ECO:0000313" key="1">
    <source>
        <dbReference type="EMBL" id="SHK56163.1"/>
    </source>
</evidence>
<dbReference type="AlphaFoldDB" id="A0A1M6TGV3"/>
<reference evidence="1 2" key="1">
    <citation type="submission" date="2016-11" db="EMBL/GenBank/DDBJ databases">
        <authorList>
            <person name="Jaros S."/>
            <person name="Januszkiewicz K."/>
            <person name="Wedrychowicz H."/>
        </authorList>
    </citation>
    <scope>NUCLEOTIDE SEQUENCE [LARGE SCALE GENOMIC DNA]</scope>
    <source>
        <strain evidence="1 2">KHT3</strain>
    </source>
</reference>
<organism evidence="1 2">
    <name type="scientific">Xylanibacter ruminicola</name>
    <name type="common">Prevotella ruminicola</name>
    <dbReference type="NCBI Taxonomy" id="839"/>
    <lineage>
        <taxon>Bacteria</taxon>
        <taxon>Pseudomonadati</taxon>
        <taxon>Bacteroidota</taxon>
        <taxon>Bacteroidia</taxon>
        <taxon>Bacteroidales</taxon>
        <taxon>Prevotellaceae</taxon>
        <taxon>Xylanibacter</taxon>
    </lineage>
</organism>
<dbReference type="RefSeq" id="WP_073206389.1">
    <property type="nucleotide sequence ID" value="NZ_FRBD01000006.1"/>
</dbReference>
<dbReference type="OrthoDB" id="1045398at2"/>
<dbReference type="EMBL" id="FRBD01000006">
    <property type="protein sequence ID" value="SHK56163.1"/>
    <property type="molecule type" value="Genomic_DNA"/>
</dbReference>
<accession>A0A1M6TGV3</accession>
<protein>
    <submittedName>
        <fullName evidence="1">Uncharacterized protein</fullName>
    </submittedName>
</protein>
<gene>
    <name evidence="1" type="ORF">SAMN05216463_1062</name>
</gene>
<proteinExistence type="predicted"/>